<dbReference type="InterPro" id="IPR002523">
    <property type="entry name" value="MgTranspt_CorA/ZnTranspt_ZntB"/>
</dbReference>
<protein>
    <submittedName>
        <fullName evidence="8">Mg(2+) transporter</fullName>
    </submittedName>
</protein>
<keyword evidence="9" id="KW-1185">Reference proteome</keyword>
<evidence type="ECO:0000313" key="9">
    <source>
        <dbReference type="Proteomes" id="UP001150538"/>
    </source>
</evidence>
<dbReference type="Proteomes" id="UP001150538">
    <property type="component" value="Unassembled WGS sequence"/>
</dbReference>
<dbReference type="InterPro" id="IPR045861">
    <property type="entry name" value="CorA_cytoplasmic_dom"/>
</dbReference>
<accession>A0A9W7ZPZ8</accession>
<dbReference type="GO" id="GO:0016020">
    <property type="term" value="C:membrane"/>
    <property type="evidence" value="ECO:0007669"/>
    <property type="project" value="UniProtKB-SubCell"/>
</dbReference>
<keyword evidence="3 7" id="KW-0812">Transmembrane</keyword>
<name>A0A9W7ZPZ8_9FUNG</name>
<comment type="caution">
    <text evidence="8">The sequence shown here is derived from an EMBL/GenBank/DDBJ whole genome shotgun (WGS) entry which is preliminary data.</text>
</comment>
<sequence length="979" mass="110436">MSNQSYNNHQHRRSTSNGTQVDEEQFLSIAVPQPPLAVTSEADTSNSAFNSRNDSHPFEEYPVNRPAVTFPDLNNDVSAQNDLSPSGHGVYPTSHPAVVPPPTDECDNNNQNNNIKFGNPDQDFKNDKNVDGQTGLKSDIHHQHRHYNSPFNSMNWNALRHWVRPHLRKQSLSVPQTKADIHGSSNNNERNELGKNTITYQLLQDQEELNKIDEVLNNPSRLALYVPGNDVQFADSIGDLEINAMDFATLVQNIYDNPEQQNTSTSRKPVDQTGTVYSDVPMFNITEPDSSQITHKAAHFDQSKTTGATVTTTNTSSSKTNVSDKKNGGEKMFWLDITAPSEEEMEALANTFGLHSLTVEDIMFEPPSTDKFESFKNYDFMCFRALTPAHEFSPQLVFEKEKALKHKSKDSAKSNARRSLSSFIGGSAPVVKRTGTTNTYNNAHSRASSIRIKGNTKAKFRLSSEKPKDLAYKNIAPNRRSSDSARNAAEAIAENEDYTSVALGHMNTENTNLERRDTLHNHYLGSIKSNVDNIGNHQDRFERRSNVSWNEGYVDYDQEKTVPLFIVLIHRGVLTFHNSPLSATRKAIARLMDDSIDTVIIPSYAAYAVMDNVIDELLPVSRLLEIEADAVDELVLILTQGEQADMLRRISTERRKVLWMLRILQGKKEVVRALERRVSDRIKYFQDLAMHNNNLFHKYQPRHRKHHVLSPTTRQKDNEDRSRGEPNRPIHASQSLPCLYNDHIIDSNVDSNRNNDFLSFDTATDIGNRMGNQRESAFNTRAQGLSEPPDVMPAISNDVRRISGSHLHHSDSLSGLYGLNHQHQLPHTNYYASSGIFGGSPKGFPGPGSYQDKIPFWTTLTDMSRYLNDIQDHLETMSGSIYHCERILSRANLNFMTRVNLMMTSSSFETNGVMANLTTVTVIFLPLNLVSSLWGMNVRVPGQNNDERTNEWQFFTILGSMGLWALTCVVAIYIIKPRL</sequence>
<dbReference type="PANTHER" id="PTHR21535">
    <property type="entry name" value="MAGNESIUM AND COBALT TRANSPORT PROTEIN/MITOCHONDRIAL IMPORT INNER MEMBRANE TRANSLOCASE SUBUNIT TIM8"/>
    <property type="match status" value="1"/>
</dbReference>
<dbReference type="Gene3D" id="3.30.460.20">
    <property type="entry name" value="CorA soluble domain-like"/>
    <property type="match status" value="1"/>
</dbReference>
<evidence type="ECO:0000256" key="4">
    <source>
        <dbReference type="ARBA" id="ARBA00022989"/>
    </source>
</evidence>
<feature type="compositionally biased region" description="Polar residues" evidence="6">
    <location>
        <begin position="41"/>
        <end position="52"/>
    </location>
</feature>
<feature type="compositionally biased region" description="Basic and acidic residues" evidence="6">
    <location>
        <begin position="714"/>
        <end position="728"/>
    </location>
</feature>
<dbReference type="Gene3D" id="1.20.58.340">
    <property type="entry name" value="Magnesium transport protein CorA, transmembrane region"/>
    <property type="match status" value="2"/>
</dbReference>
<dbReference type="EMBL" id="JANBPU010000218">
    <property type="protein sequence ID" value="KAJ1914110.1"/>
    <property type="molecule type" value="Genomic_DNA"/>
</dbReference>
<feature type="transmembrane region" description="Helical" evidence="7">
    <location>
        <begin position="913"/>
        <end position="934"/>
    </location>
</feature>
<evidence type="ECO:0000256" key="7">
    <source>
        <dbReference type="SAM" id="Phobius"/>
    </source>
</evidence>
<feature type="transmembrane region" description="Helical" evidence="7">
    <location>
        <begin position="954"/>
        <end position="975"/>
    </location>
</feature>
<keyword evidence="4 7" id="KW-1133">Transmembrane helix</keyword>
<keyword evidence="5 7" id="KW-0472">Membrane</keyword>
<comment type="similarity">
    <text evidence="2">Belongs to the CorA metal ion transporter (MIT) (TC 1.A.35) family.</text>
</comment>
<dbReference type="AlphaFoldDB" id="A0A9W7ZPZ8"/>
<feature type="compositionally biased region" description="Low complexity" evidence="6">
    <location>
        <begin position="304"/>
        <end position="321"/>
    </location>
</feature>
<dbReference type="SUPFAM" id="SSF144083">
    <property type="entry name" value="Magnesium transport protein CorA, transmembrane region"/>
    <property type="match status" value="1"/>
</dbReference>
<evidence type="ECO:0000256" key="5">
    <source>
        <dbReference type="ARBA" id="ARBA00023136"/>
    </source>
</evidence>
<feature type="region of interest" description="Disordered" evidence="6">
    <location>
        <begin position="700"/>
        <end position="733"/>
    </location>
</feature>
<feature type="compositionally biased region" description="Polar residues" evidence="6">
    <location>
        <begin position="75"/>
        <end position="84"/>
    </location>
</feature>
<evidence type="ECO:0000256" key="6">
    <source>
        <dbReference type="SAM" id="MobiDB-lite"/>
    </source>
</evidence>
<dbReference type="InterPro" id="IPR045863">
    <property type="entry name" value="CorA_TM1_TM2"/>
</dbReference>
<feature type="region of interest" description="Disordered" evidence="6">
    <location>
        <begin position="1"/>
        <end position="112"/>
    </location>
</feature>
<evidence type="ECO:0000256" key="2">
    <source>
        <dbReference type="ARBA" id="ARBA00009765"/>
    </source>
</evidence>
<gene>
    <name evidence="8" type="primary">ALR1_2</name>
    <name evidence="8" type="ORF">H4219_004928</name>
</gene>
<organism evidence="8 9">
    <name type="scientific">Mycoemilia scoparia</name>
    <dbReference type="NCBI Taxonomy" id="417184"/>
    <lineage>
        <taxon>Eukaryota</taxon>
        <taxon>Fungi</taxon>
        <taxon>Fungi incertae sedis</taxon>
        <taxon>Zoopagomycota</taxon>
        <taxon>Kickxellomycotina</taxon>
        <taxon>Kickxellomycetes</taxon>
        <taxon>Kickxellales</taxon>
        <taxon>Kickxellaceae</taxon>
        <taxon>Mycoemilia</taxon>
    </lineage>
</organism>
<dbReference type="SUPFAM" id="SSF143865">
    <property type="entry name" value="CorA soluble domain-like"/>
    <property type="match status" value="1"/>
</dbReference>
<reference evidence="8" key="1">
    <citation type="submission" date="2022-07" db="EMBL/GenBank/DDBJ databases">
        <title>Phylogenomic reconstructions and comparative analyses of Kickxellomycotina fungi.</title>
        <authorList>
            <person name="Reynolds N.K."/>
            <person name="Stajich J.E."/>
            <person name="Barry K."/>
            <person name="Grigoriev I.V."/>
            <person name="Crous P."/>
            <person name="Smith M.E."/>
        </authorList>
    </citation>
    <scope>NUCLEOTIDE SEQUENCE</scope>
    <source>
        <strain evidence="8">NBRC 100468</strain>
    </source>
</reference>
<dbReference type="GO" id="GO:0015095">
    <property type="term" value="F:magnesium ion transmembrane transporter activity"/>
    <property type="evidence" value="ECO:0007669"/>
    <property type="project" value="TreeGrafter"/>
</dbReference>
<evidence type="ECO:0000256" key="1">
    <source>
        <dbReference type="ARBA" id="ARBA00004141"/>
    </source>
</evidence>
<dbReference type="Pfam" id="PF01544">
    <property type="entry name" value="CorA"/>
    <property type="match status" value="2"/>
</dbReference>
<feature type="region of interest" description="Disordered" evidence="6">
    <location>
        <begin position="304"/>
        <end position="324"/>
    </location>
</feature>
<comment type="subcellular location">
    <subcellularLocation>
        <location evidence="1">Membrane</location>
        <topology evidence="1">Multi-pass membrane protein</topology>
    </subcellularLocation>
</comment>
<evidence type="ECO:0000313" key="8">
    <source>
        <dbReference type="EMBL" id="KAJ1914110.1"/>
    </source>
</evidence>
<proteinExistence type="inferred from homology"/>
<dbReference type="OrthoDB" id="29879at2759"/>
<dbReference type="PANTHER" id="PTHR21535:SF51">
    <property type="entry name" value="MANGANESE RESISTANCE PROTEIN MNR2"/>
    <property type="match status" value="1"/>
</dbReference>
<dbReference type="GO" id="GO:0010961">
    <property type="term" value="P:intracellular magnesium ion homeostasis"/>
    <property type="evidence" value="ECO:0007669"/>
    <property type="project" value="TreeGrafter"/>
</dbReference>
<evidence type="ECO:0000256" key="3">
    <source>
        <dbReference type="ARBA" id="ARBA00022692"/>
    </source>
</evidence>